<name>A0ABT8FIZ7_9ACTN</name>
<comment type="caution">
    <text evidence="7">The sequence shown here is derived from an EMBL/GenBank/DDBJ whole genome shotgun (WGS) entry which is preliminary data.</text>
</comment>
<protein>
    <submittedName>
        <fullName evidence="7">Resuscitation-promoting factor</fullName>
    </submittedName>
</protein>
<dbReference type="Gene3D" id="1.10.530.10">
    <property type="match status" value="1"/>
</dbReference>
<evidence type="ECO:0000256" key="4">
    <source>
        <dbReference type="SAM" id="MobiDB-lite"/>
    </source>
</evidence>
<reference evidence="7" key="1">
    <citation type="submission" date="2023-06" db="EMBL/GenBank/DDBJ databases">
        <title>Draft genome sequence of Nocardioides sp. SOB77.</title>
        <authorList>
            <person name="Zhang G."/>
        </authorList>
    </citation>
    <scope>NUCLEOTIDE SEQUENCE</scope>
    <source>
        <strain evidence="7">SOB77</strain>
    </source>
</reference>
<dbReference type="Gene3D" id="2.20.230.10">
    <property type="entry name" value="Resuscitation-promoting factor rpfb"/>
    <property type="match status" value="1"/>
</dbReference>
<dbReference type="InterPro" id="IPR011098">
    <property type="entry name" value="G5_dom"/>
</dbReference>
<comment type="similarity">
    <text evidence="1">Belongs to the transglycosylase family. Rpf subfamily.</text>
</comment>
<feature type="signal peptide" evidence="5">
    <location>
        <begin position="1"/>
        <end position="39"/>
    </location>
</feature>
<evidence type="ECO:0000256" key="5">
    <source>
        <dbReference type="SAM" id="SignalP"/>
    </source>
</evidence>
<evidence type="ECO:0000313" key="8">
    <source>
        <dbReference type="Proteomes" id="UP001168620"/>
    </source>
</evidence>
<evidence type="ECO:0000256" key="2">
    <source>
        <dbReference type="ARBA" id="ARBA00022729"/>
    </source>
</evidence>
<evidence type="ECO:0000259" key="6">
    <source>
        <dbReference type="PROSITE" id="PS51109"/>
    </source>
</evidence>
<gene>
    <name evidence="7" type="ORF">QWY28_16950</name>
</gene>
<evidence type="ECO:0000256" key="1">
    <source>
        <dbReference type="ARBA" id="ARBA00010830"/>
    </source>
</evidence>
<keyword evidence="2 5" id="KW-0732">Signal</keyword>
<evidence type="ECO:0000256" key="3">
    <source>
        <dbReference type="ARBA" id="ARBA00022801"/>
    </source>
</evidence>
<dbReference type="Pfam" id="PF06737">
    <property type="entry name" value="Transglycosylas"/>
    <property type="match status" value="1"/>
</dbReference>
<dbReference type="SUPFAM" id="SSF53955">
    <property type="entry name" value="Lysozyme-like"/>
    <property type="match status" value="1"/>
</dbReference>
<dbReference type="SMART" id="SM01208">
    <property type="entry name" value="G5"/>
    <property type="match status" value="1"/>
</dbReference>
<feature type="chain" id="PRO_5046313226" evidence="5">
    <location>
        <begin position="40"/>
        <end position="283"/>
    </location>
</feature>
<feature type="compositionally biased region" description="Low complexity" evidence="4">
    <location>
        <begin position="44"/>
        <end position="59"/>
    </location>
</feature>
<dbReference type="InterPro" id="IPR010618">
    <property type="entry name" value="RPF"/>
</dbReference>
<dbReference type="EMBL" id="JAUHJQ010000008">
    <property type="protein sequence ID" value="MDN4174652.1"/>
    <property type="molecule type" value="Genomic_DNA"/>
</dbReference>
<organism evidence="7 8">
    <name type="scientific">Nocardioides oceani</name>
    <dbReference type="NCBI Taxonomy" id="3058369"/>
    <lineage>
        <taxon>Bacteria</taxon>
        <taxon>Bacillati</taxon>
        <taxon>Actinomycetota</taxon>
        <taxon>Actinomycetes</taxon>
        <taxon>Propionibacteriales</taxon>
        <taxon>Nocardioidaceae</taxon>
        <taxon>Nocardioides</taxon>
    </lineage>
</organism>
<dbReference type="RefSeq" id="WP_300953748.1">
    <property type="nucleotide sequence ID" value="NZ_JAUHJQ010000008.1"/>
</dbReference>
<feature type="region of interest" description="Disordered" evidence="4">
    <location>
        <begin position="38"/>
        <end position="59"/>
    </location>
</feature>
<evidence type="ECO:0000313" key="7">
    <source>
        <dbReference type="EMBL" id="MDN4174652.1"/>
    </source>
</evidence>
<dbReference type="Proteomes" id="UP001168620">
    <property type="component" value="Unassembled WGS sequence"/>
</dbReference>
<dbReference type="InterPro" id="IPR023346">
    <property type="entry name" value="Lysozyme-like_dom_sf"/>
</dbReference>
<sequence>MPSLQSVPSLLPGRPSLRAATSGLMTAVVLALLPAPASAEDQVDAPTPAPVTSTDSTSDTTVRLRVGSRGTRSLRTSADWAAGLLREQGVRVSRRDQVRVVRDDRRVAGDRRRLRGGDTVKVVRVDREVTSRRVRLRAGVEERRTTSLRPGQRRVVRDGRPGVRRVRVIRVTHNERVVRRAVRKDVLREPRPRRVLVGAARRSVPGADHLDWRALARCESGGDPRAVNPAGYYGLYQFDVSTWRSVGGGGMPHRASAGEQTYRAKLLYGQRGRSPWPHCGRHL</sequence>
<feature type="domain" description="G5" evidence="6">
    <location>
        <begin position="122"/>
        <end position="201"/>
    </location>
</feature>
<proteinExistence type="inferred from homology"/>
<dbReference type="PROSITE" id="PS51109">
    <property type="entry name" value="G5"/>
    <property type="match status" value="1"/>
</dbReference>
<accession>A0ABT8FIZ7</accession>
<dbReference type="Pfam" id="PF07501">
    <property type="entry name" value="G5"/>
    <property type="match status" value="1"/>
</dbReference>
<keyword evidence="8" id="KW-1185">Reference proteome</keyword>
<keyword evidence="3" id="KW-0378">Hydrolase</keyword>
<dbReference type="CDD" id="cd13925">
    <property type="entry name" value="RPF"/>
    <property type="match status" value="1"/>
</dbReference>